<evidence type="ECO:0000259" key="2">
    <source>
        <dbReference type="Pfam" id="PF01337"/>
    </source>
</evidence>
<dbReference type="Pfam" id="PF01337">
    <property type="entry name" value="Barstar"/>
    <property type="match status" value="1"/>
</dbReference>
<sequence length="86" mass="10215">MIITIDGLAMKKKEDFYQNIKEELDVPEYFGNNLDALYDFLTEQPDILQMKFLHYNMMQSQLGRSFCQQLLKVLQDADILTIIEEY</sequence>
<dbReference type="OrthoDB" id="7575400at2"/>
<organism evidence="3 4">
    <name type="scientific">Anaerobutyricum hallii</name>
    <dbReference type="NCBI Taxonomy" id="39488"/>
    <lineage>
        <taxon>Bacteria</taxon>
        <taxon>Bacillati</taxon>
        <taxon>Bacillota</taxon>
        <taxon>Clostridia</taxon>
        <taxon>Lachnospirales</taxon>
        <taxon>Lachnospiraceae</taxon>
        <taxon>Anaerobutyricum</taxon>
    </lineage>
</organism>
<accession>A0A173TLQ4</accession>
<dbReference type="Gene3D" id="3.30.370.10">
    <property type="entry name" value="Barstar-like"/>
    <property type="match status" value="1"/>
</dbReference>
<reference evidence="3 4" key="1">
    <citation type="submission" date="2015-09" db="EMBL/GenBank/DDBJ databases">
        <authorList>
            <consortium name="Pathogen Informatics"/>
        </authorList>
    </citation>
    <scope>NUCLEOTIDE SEQUENCE [LARGE SCALE GENOMIC DNA]</scope>
    <source>
        <strain evidence="3 4">2789STDY5834966</strain>
    </source>
</reference>
<evidence type="ECO:0000313" key="4">
    <source>
        <dbReference type="Proteomes" id="UP000095390"/>
    </source>
</evidence>
<dbReference type="SUPFAM" id="SSF52038">
    <property type="entry name" value="Barstar-related"/>
    <property type="match status" value="1"/>
</dbReference>
<comment type="similarity">
    <text evidence="1">Belongs to the barstar family.</text>
</comment>
<proteinExistence type="inferred from homology"/>
<dbReference type="Proteomes" id="UP000095390">
    <property type="component" value="Unassembled WGS sequence"/>
</dbReference>
<gene>
    <name evidence="3" type="ORF">ERS852578_01770</name>
</gene>
<dbReference type="RefSeq" id="WP_055182941.1">
    <property type="nucleotide sequence ID" value="NZ_CATZPD010000051.1"/>
</dbReference>
<dbReference type="AlphaFoldDB" id="A0A173TLQ4"/>
<evidence type="ECO:0000256" key="1">
    <source>
        <dbReference type="ARBA" id="ARBA00006845"/>
    </source>
</evidence>
<dbReference type="InterPro" id="IPR035905">
    <property type="entry name" value="Barstar-like_sf"/>
</dbReference>
<protein>
    <submittedName>
        <fullName evidence="3">Ribonuclease inhibitor</fullName>
    </submittedName>
</protein>
<evidence type="ECO:0000313" key="3">
    <source>
        <dbReference type="EMBL" id="CUN03330.1"/>
    </source>
</evidence>
<name>A0A173TLQ4_9FIRM</name>
<dbReference type="EMBL" id="CYYC01000020">
    <property type="protein sequence ID" value="CUN03330.1"/>
    <property type="molecule type" value="Genomic_DNA"/>
</dbReference>
<dbReference type="InterPro" id="IPR000468">
    <property type="entry name" value="Barstar"/>
</dbReference>
<feature type="domain" description="Barstar (barnase inhibitor)" evidence="2">
    <location>
        <begin position="2"/>
        <end position="77"/>
    </location>
</feature>